<reference evidence="11 12" key="1">
    <citation type="journal article" date="2012" name="Proc. Natl. Acad. Sci. U.S.A.">
        <title>Genome and physiology of a model Epsilonproteobacterium responsible for sulfide detoxification in marine oxygen depletion zones.</title>
        <authorList>
            <person name="Grote J."/>
            <person name="Schott T."/>
            <person name="Bruckner C.G."/>
            <person name="Glockner F.O."/>
            <person name="Jost G."/>
            <person name="Teeling H."/>
            <person name="Labrenz M."/>
            <person name="Jurgens K."/>
        </authorList>
    </citation>
    <scope>NUCLEOTIDE SEQUENCE [LARGE SCALE GENOMIC DNA]</scope>
    <source>
        <strain evidence="11 12">GD1</strain>
    </source>
</reference>
<keyword evidence="12" id="KW-1185">Reference proteome</keyword>
<comment type="cofactor">
    <cofactor evidence="8">
        <name>heme</name>
        <dbReference type="ChEBI" id="CHEBI:30413"/>
    </cofactor>
    <text evidence="8">Binds 2 heme groups.</text>
</comment>
<dbReference type="GO" id="GO:0042597">
    <property type="term" value="C:periplasmic space"/>
    <property type="evidence" value="ECO:0007669"/>
    <property type="project" value="UniProtKB-SubCell"/>
</dbReference>
<evidence type="ECO:0000313" key="11">
    <source>
        <dbReference type="EMBL" id="EHP30544.1"/>
    </source>
</evidence>
<comment type="PTM">
    <text evidence="8">Binds 2 heme groups per subunit.</text>
</comment>
<evidence type="ECO:0000313" key="12">
    <source>
        <dbReference type="Proteomes" id="UP000006431"/>
    </source>
</evidence>
<evidence type="ECO:0000256" key="2">
    <source>
        <dbReference type="ARBA" id="ARBA00022617"/>
    </source>
</evidence>
<feature type="binding site" description="covalent" evidence="8">
    <location>
        <position position="196"/>
    </location>
    <ligand>
        <name>heme c</name>
        <dbReference type="ChEBI" id="CHEBI:61717"/>
        <label>2</label>
    </ligand>
</feature>
<dbReference type="InterPro" id="IPR009056">
    <property type="entry name" value="Cyt_c-like_dom"/>
</dbReference>
<evidence type="ECO:0000256" key="6">
    <source>
        <dbReference type="ARBA" id="ARBA00023002"/>
    </source>
</evidence>
<keyword evidence="6 11" id="KW-0560">Oxidoreductase</keyword>
<dbReference type="PIRSF" id="PIRSF000294">
    <property type="entry name" value="Cytochrome-c_peroxidase"/>
    <property type="match status" value="1"/>
</dbReference>
<feature type="binding site" description="covalent" evidence="8">
    <location>
        <position position="199"/>
    </location>
    <ligand>
        <name>heme c</name>
        <dbReference type="ChEBI" id="CHEBI:61717"/>
        <label>2</label>
    </ligand>
</feature>
<evidence type="ECO:0000256" key="8">
    <source>
        <dbReference type="PIRSR" id="PIRSR000294-1"/>
    </source>
</evidence>
<keyword evidence="4" id="KW-0732">Signal</keyword>
<dbReference type="SUPFAM" id="SSF46626">
    <property type="entry name" value="Cytochrome c"/>
    <property type="match status" value="2"/>
</dbReference>
<comment type="caution">
    <text evidence="11">The sequence shown here is derived from an EMBL/GenBank/DDBJ whole genome shotgun (WGS) entry which is preliminary data.</text>
</comment>
<dbReference type="InterPro" id="IPR051395">
    <property type="entry name" value="Cytochrome_c_Peroxidase/MauG"/>
</dbReference>
<dbReference type="Proteomes" id="UP000006431">
    <property type="component" value="Unassembled WGS sequence"/>
</dbReference>
<comment type="subcellular location">
    <subcellularLocation>
        <location evidence="1">Periplasm</location>
    </subcellularLocation>
</comment>
<protein>
    <submittedName>
        <fullName evidence="11">Cytochrome-c peroxidase</fullName>
        <ecNumber evidence="11">1.11.1.5</ecNumber>
    </submittedName>
</protein>
<gene>
    <name evidence="11" type="primary">ccp3</name>
    <name evidence="11" type="ORF">SMGD1_2021</name>
</gene>
<keyword evidence="2 8" id="KW-0349">Heme</keyword>
<dbReference type="GO" id="GO:0004130">
    <property type="term" value="F:cytochrome-c peroxidase activity"/>
    <property type="evidence" value="ECO:0007669"/>
    <property type="project" value="UniProtKB-EC"/>
</dbReference>
<feature type="binding site" description="covalent" evidence="8">
    <location>
        <position position="57"/>
    </location>
    <ligand>
        <name>heme c</name>
        <dbReference type="ChEBI" id="CHEBI:61717"/>
        <label>1</label>
    </ligand>
</feature>
<evidence type="ECO:0000256" key="4">
    <source>
        <dbReference type="ARBA" id="ARBA00022729"/>
    </source>
</evidence>
<dbReference type="Pfam" id="PF00034">
    <property type="entry name" value="Cytochrom_C"/>
    <property type="match status" value="1"/>
</dbReference>
<dbReference type="PATRIC" id="fig|929558.5.peg.2012"/>
<dbReference type="InterPro" id="IPR004852">
    <property type="entry name" value="Di-haem_cyt_c_peroxidsae"/>
</dbReference>
<dbReference type="OrthoDB" id="9805202at2"/>
<evidence type="ECO:0000256" key="3">
    <source>
        <dbReference type="ARBA" id="ARBA00022723"/>
    </source>
</evidence>
<dbReference type="GO" id="GO:0009055">
    <property type="term" value="F:electron transfer activity"/>
    <property type="evidence" value="ECO:0007669"/>
    <property type="project" value="InterPro"/>
</dbReference>
<keyword evidence="5" id="KW-0574">Periplasm</keyword>
<feature type="binding site" description="covalent" evidence="8">
    <location>
        <position position="54"/>
    </location>
    <ligand>
        <name>heme c</name>
        <dbReference type="ChEBI" id="CHEBI:61717"/>
        <label>1</label>
    </ligand>
</feature>
<dbReference type="RefSeq" id="WP_008336518.1">
    <property type="nucleotide sequence ID" value="NZ_AFRZ01000001.1"/>
</dbReference>
<dbReference type="Gene3D" id="1.10.760.10">
    <property type="entry name" value="Cytochrome c-like domain"/>
    <property type="match status" value="2"/>
</dbReference>
<dbReference type="STRING" id="929558.SMGD1_2021"/>
<name>B6BJ29_SULGG</name>
<evidence type="ECO:0000256" key="9">
    <source>
        <dbReference type="PIRSR" id="PIRSR000294-2"/>
    </source>
</evidence>
<keyword evidence="7 9" id="KW-0408">Iron</keyword>
<feature type="domain" description="Cytochrome c" evidence="10">
    <location>
        <begin position="32"/>
        <end position="146"/>
    </location>
</feature>
<dbReference type="PROSITE" id="PS51007">
    <property type="entry name" value="CYTC"/>
    <property type="match status" value="2"/>
</dbReference>
<feature type="binding site" description="axial binding residue" evidence="9">
    <location>
        <position position="200"/>
    </location>
    <ligand>
        <name>heme c</name>
        <dbReference type="ChEBI" id="CHEBI:61717"/>
        <label>2</label>
    </ligand>
    <ligandPart>
        <name>Fe</name>
        <dbReference type="ChEBI" id="CHEBI:18248"/>
    </ligandPart>
</feature>
<evidence type="ECO:0000256" key="7">
    <source>
        <dbReference type="ARBA" id="ARBA00023004"/>
    </source>
</evidence>
<dbReference type="InterPro" id="IPR036909">
    <property type="entry name" value="Cyt_c-like_dom_sf"/>
</dbReference>
<accession>H1FWW8</accession>
<feature type="domain" description="Cytochrome c" evidence="10">
    <location>
        <begin position="182"/>
        <end position="300"/>
    </location>
</feature>
<dbReference type="eggNOG" id="COG1858">
    <property type="taxonomic scope" value="Bacteria"/>
</dbReference>
<evidence type="ECO:0000256" key="5">
    <source>
        <dbReference type="ARBA" id="ARBA00022764"/>
    </source>
</evidence>
<dbReference type="PANTHER" id="PTHR30600:SF7">
    <property type="entry name" value="CYTOCHROME C PEROXIDASE-RELATED"/>
    <property type="match status" value="1"/>
</dbReference>
<organism evidence="11 12">
    <name type="scientific">Sulfurimonas gotlandica (strain DSM 19862 / JCM 16533 / GD1)</name>
    <dbReference type="NCBI Taxonomy" id="929558"/>
    <lineage>
        <taxon>Bacteria</taxon>
        <taxon>Pseudomonadati</taxon>
        <taxon>Campylobacterota</taxon>
        <taxon>Epsilonproteobacteria</taxon>
        <taxon>Campylobacterales</taxon>
        <taxon>Sulfurimonadaceae</taxon>
        <taxon>Sulfurimonas</taxon>
    </lineage>
</organism>
<feature type="binding site" description="axial binding residue" evidence="9">
    <location>
        <position position="275"/>
    </location>
    <ligand>
        <name>heme c</name>
        <dbReference type="ChEBI" id="CHEBI:61717"/>
        <label>2</label>
    </ligand>
    <ligandPart>
        <name>Fe</name>
        <dbReference type="ChEBI" id="CHEBI:18248"/>
    </ligandPart>
</feature>
<dbReference type="GO" id="GO:0046872">
    <property type="term" value="F:metal ion binding"/>
    <property type="evidence" value="ECO:0007669"/>
    <property type="project" value="UniProtKB-KW"/>
</dbReference>
<dbReference type="InterPro" id="IPR026259">
    <property type="entry name" value="MauG/Cytc_peroxidase"/>
</dbReference>
<sequence length="306" mass="34999">MYRFVIISFLVVILGANEPILSLPLTEQPISDKVKLGKKLFFDTRLSKDNTISCATCHPIHMGGMDNLEKSFGVNGVEGDVNSPTVLNSGFNFVQFWDGRVRTLEEQVEGPLHNPKEMATNWPETTEKLRKDQQYKELFQKVYNDEITIDHIKNAIAEYERSLIAPGRFDRFLNGDTKAISKIEQEGYELFKSYGCSSCHQGINVGGNMYEKLGVFTPYFYDRNITKADKGRFNVTNDIVHLHEFKVPSLRNVAKTYPYFHDGSVKTLQEAIKIMAKHQVGQSISDEDIEKIVKFLNTLTWEKLEK</sequence>
<keyword evidence="11" id="KW-0575">Peroxidase</keyword>
<dbReference type="HOGENOM" id="CLU_034652_1_0_7"/>
<dbReference type="EC" id="1.11.1.5" evidence="11"/>
<dbReference type="GO" id="GO:0020037">
    <property type="term" value="F:heme binding"/>
    <property type="evidence" value="ECO:0007669"/>
    <property type="project" value="InterPro"/>
</dbReference>
<dbReference type="Pfam" id="PF03150">
    <property type="entry name" value="CCP_MauG"/>
    <property type="match status" value="1"/>
</dbReference>
<keyword evidence="3 9" id="KW-0479">Metal-binding</keyword>
<accession>B6BJ29</accession>
<dbReference type="PANTHER" id="PTHR30600">
    <property type="entry name" value="CYTOCHROME C PEROXIDASE-RELATED"/>
    <property type="match status" value="1"/>
</dbReference>
<dbReference type="AlphaFoldDB" id="B6BJ29"/>
<evidence type="ECO:0000259" key="10">
    <source>
        <dbReference type="PROSITE" id="PS51007"/>
    </source>
</evidence>
<evidence type="ECO:0000256" key="1">
    <source>
        <dbReference type="ARBA" id="ARBA00004418"/>
    </source>
</evidence>
<proteinExistence type="predicted"/>
<dbReference type="EMBL" id="AFRZ01000001">
    <property type="protein sequence ID" value="EHP30544.1"/>
    <property type="molecule type" value="Genomic_DNA"/>
</dbReference>
<feature type="binding site" description="axial binding residue" evidence="9">
    <location>
        <position position="58"/>
    </location>
    <ligand>
        <name>heme c</name>
        <dbReference type="ChEBI" id="CHEBI:61717"/>
        <label>1</label>
    </ligand>
    <ligandPart>
        <name>Fe</name>
        <dbReference type="ChEBI" id="CHEBI:18248"/>
    </ligandPart>
</feature>